<comment type="caution">
    <text evidence="1">The sequence shown here is derived from an EMBL/GenBank/DDBJ whole genome shotgun (WGS) entry which is preliminary data.</text>
</comment>
<accession>A0ACC0ZJ04</accession>
<keyword evidence="2" id="KW-1185">Reference proteome</keyword>
<gene>
    <name evidence="1" type="ORF">Pint_02320</name>
</gene>
<protein>
    <submittedName>
        <fullName evidence="1">Uncharacterized protein</fullName>
    </submittedName>
</protein>
<sequence>MLFQFSVSLTCCTQRRLWKISSKRVGSTKTACRLWYRFIELFPTGYAPSLKFVYTGSRYGSGRHGGGHGHGGSHRHGRGTSLYFLITIESDFAKMIVMHMRTPGEAQIMNLGEILIMTQDRRRIHVSGRVATLMTMRMMIGSGELNDSNAVIWCFLLAYQQLDEKQCMLLKYGRIIQCSCNKSKAIDFCLISLVSILGQTDIVSYEDISNNGGYYLKFETCNSSTEEETSKFMCTF</sequence>
<evidence type="ECO:0000313" key="1">
    <source>
        <dbReference type="EMBL" id="KAJ0052007.1"/>
    </source>
</evidence>
<reference evidence="2" key="1">
    <citation type="journal article" date="2023" name="G3 (Bethesda)">
        <title>Genome assembly and association tests identify interacting loci associated with vigor, precocity, and sex in interspecific pistachio rootstocks.</title>
        <authorList>
            <person name="Palmer W."/>
            <person name="Jacygrad E."/>
            <person name="Sagayaradj S."/>
            <person name="Cavanaugh K."/>
            <person name="Han R."/>
            <person name="Bertier L."/>
            <person name="Beede B."/>
            <person name="Kafkas S."/>
            <person name="Golino D."/>
            <person name="Preece J."/>
            <person name="Michelmore R."/>
        </authorList>
    </citation>
    <scope>NUCLEOTIDE SEQUENCE [LARGE SCALE GENOMIC DNA]</scope>
</reference>
<proteinExistence type="predicted"/>
<dbReference type="Proteomes" id="UP001163603">
    <property type="component" value="Chromosome 1"/>
</dbReference>
<name>A0ACC0ZJ04_9ROSI</name>
<dbReference type="EMBL" id="CM047736">
    <property type="protein sequence ID" value="KAJ0052007.1"/>
    <property type="molecule type" value="Genomic_DNA"/>
</dbReference>
<organism evidence="1 2">
    <name type="scientific">Pistacia integerrima</name>
    <dbReference type="NCBI Taxonomy" id="434235"/>
    <lineage>
        <taxon>Eukaryota</taxon>
        <taxon>Viridiplantae</taxon>
        <taxon>Streptophyta</taxon>
        <taxon>Embryophyta</taxon>
        <taxon>Tracheophyta</taxon>
        <taxon>Spermatophyta</taxon>
        <taxon>Magnoliopsida</taxon>
        <taxon>eudicotyledons</taxon>
        <taxon>Gunneridae</taxon>
        <taxon>Pentapetalae</taxon>
        <taxon>rosids</taxon>
        <taxon>malvids</taxon>
        <taxon>Sapindales</taxon>
        <taxon>Anacardiaceae</taxon>
        <taxon>Pistacia</taxon>
    </lineage>
</organism>
<evidence type="ECO:0000313" key="2">
    <source>
        <dbReference type="Proteomes" id="UP001163603"/>
    </source>
</evidence>